<reference evidence="2" key="3">
    <citation type="submission" date="2015-04" db="UniProtKB">
        <authorList>
            <consortium name="EnsemblPlants"/>
        </authorList>
    </citation>
    <scope>IDENTIFICATION</scope>
    <source>
        <strain evidence="2">cv. Jemalong A17</strain>
    </source>
</reference>
<name>G7LEJ2_MEDTR</name>
<organism evidence="1 3">
    <name type="scientific">Medicago truncatula</name>
    <name type="common">Barrel medic</name>
    <name type="synonym">Medicago tribuloides</name>
    <dbReference type="NCBI Taxonomy" id="3880"/>
    <lineage>
        <taxon>Eukaryota</taxon>
        <taxon>Viridiplantae</taxon>
        <taxon>Streptophyta</taxon>
        <taxon>Embryophyta</taxon>
        <taxon>Tracheophyta</taxon>
        <taxon>Spermatophyta</taxon>
        <taxon>Magnoliopsida</taxon>
        <taxon>eudicotyledons</taxon>
        <taxon>Gunneridae</taxon>
        <taxon>Pentapetalae</taxon>
        <taxon>rosids</taxon>
        <taxon>fabids</taxon>
        <taxon>Fabales</taxon>
        <taxon>Fabaceae</taxon>
        <taxon>Papilionoideae</taxon>
        <taxon>50 kb inversion clade</taxon>
        <taxon>NPAAA clade</taxon>
        <taxon>Hologalegina</taxon>
        <taxon>IRL clade</taxon>
        <taxon>Trifolieae</taxon>
        <taxon>Medicago</taxon>
    </lineage>
</organism>
<dbReference type="HOGENOM" id="CLU_082252_0_0_1"/>
<accession>G7LEJ2</accession>
<dbReference type="Proteomes" id="UP000002051">
    <property type="component" value="Chromosome 8"/>
</dbReference>
<reference evidence="1 3" key="2">
    <citation type="journal article" date="2014" name="BMC Genomics">
        <title>An improved genome release (version Mt4.0) for the model legume Medicago truncatula.</title>
        <authorList>
            <person name="Tang H."/>
            <person name="Krishnakumar V."/>
            <person name="Bidwell S."/>
            <person name="Rosen B."/>
            <person name="Chan A."/>
            <person name="Zhou S."/>
            <person name="Gentzbittel L."/>
            <person name="Childs K.L."/>
            <person name="Yandell M."/>
            <person name="Gundlach H."/>
            <person name="Mayer K.F."/>
            <person name="Schwartz D.C."/>
            <person name="Town C.D."/>
        </authorList>
    </citation>
    <scope>GENOME REANNOTATION</scope>
    <source>
        <strain evidence="2 3">cv. Jemalong A17</strain>
    </source>
</reference>
<evidence type="ECO:0000313" key="1">
    <source>
        <dbReference type="EMBL" id="AET02227.1"/>
    </source>
</evidence>
<evidence type="ECO:0008006" key="4">
    <source>
        <dbReference type="Google" id="ProtNLM"/>
    </source>
</evidence>
<dbReference type="PaxDb" id="3880-AET02227"/>
<sequence>MLINLPLLSNSSVSQHDVSQILPELENLYIFFERYLVHRGILSDTAAGCLLGCGAVETSQHLFISCDFYGSLWSLVRAWLGVSGPDPFIVSDHFLQFTHSTGGLRARRSFMQLVWLLCAWIIWNDRNQRLFNNVGSSIDQLLDKVKWHSLWWLKASHAVFVFGSDLWWSRPLDCLDLG</sequence>
<keyword evidence="3" id="KW-1185">Reference proteome</keyword>
<proteinExistence type="predicted"/>
<evidence type="ECO:0000313" key="3">
    <source>
        <dbReference type="Proteomes" id="UP000002051"/>
    </source>
</evidence>
<dbReference type="EMBL" id="CM001224">
    <property type="protein sequence ID" value="AET02227.1"/>
    <property type="molecule type" value="Genomic_DNA"/>
</dbReference>
<dbReference type="AlphaFoldDB" id="G7LEJ2"/>
<evidence type="ECO:0000313" key="2">
    <source>
        <dbReference type="EnsemblPlants" id="AET02227"/>
    </source>
</evidence>
<gene>
    <name evidence="1" type="ordered locus">MTR_8g037820</name>
</gene>
<dbReference type="EnsemblPlants" id="AET02227">
    <property type="protein sequence ID" value="AET02227"/>
    <property type="gene ID" value="MTR_8g037820"/>
</dbReference>
<protein>
    <recommendedName>
        <fullName evidence="4">Reverse transcriptase zinc-binding domain-containing protein</fullName>
    </recommendedName>
</protein>
<reference evidence="1 3" key="1">
    <citation type="journal article" date="2011" name="Nature">
        <title>The Medicago genome provides insight into the evolution of rhizobial symbioses.</title>
        <authorList>
            <person name="Young N.D."/>
            <person name="Debelle F."/>
            <person name="Oldroyd G.E."/>
            <person name="Geurts R."/>
            <person name="Cannon S.B."/>
            <person name="Udvardi M.K."/>
            <person name="Benedito V.A."/>
            <person name="Mayer K.F."/>
            <person name="Gouzy J."/>
            <person name="Schoof H."/>
            <person name="Van de Peer Y."/>
            <person name="Proost S."/>
            <person name="Cook D.R."/>
            <person name="Meyers B.C."/>
            <person name="Spannagl M."/>
            <person name="Cheung F."/>
            <person name="De Mita S."/>
            <person name="Krishnakumar V."/>
            <person name="Gundlach H."/>
            <person name="Zhou S."/>
            <person name="Mudge J."/>
            <person name="Bharti A.K."/>
            <person name="Murray J.D."/>
            <person name="Naoumkina M.A."/>
            <person name="Rosen B."/>
            <person name="Silverstein K.A."/>
            <person name="Tang H."/>
            <person name="Rombauts S."/>
            <person name="Zhao P.X."/>
            <person name="Zhou P."/>
            <person name="Barbe V."/>
            <person name="Bardou P."/>
            <person name="Bechner M."/>
            <person name="Bellec A."/>
            <person name="Berger A."/>
            <person name="Berges H."/>
            <person name="Bidwell S."/>
            <person name="Bisseling T."/>
            <person name="Choisne N."/>
            <person name="Couloux A."/>
            <person name="Denny R."/>
            <person name="Deshpande S."/>
            <person name="Dai X."/>
            <person name="Doyle J.J."/>
            <person name="Dudez A.M."/>
            <person name="Farmer A.D."/>
            <person name="Fouteau S."/>
            <person name="Franken C."/>
            <person name="Gibelin C."/>
            <person name="Gish J."/>
            <person name="Goldstein S."/>
            <person name="Gonzalez A.J."/>
            <person name="Green P.J."/>
            <person name="Hallab A."/>
            <person name="Hartog M."/>
            <person name="Hua A."/>
            <person name="Humphray S.J."/>
            <person name="Jeong D.H."/>
            <person name="Jing Y."/>
            <person name="Jocker A."/>
            <person name="Kenton S.M."/>
            <person name="Kim D.J."/>
            <person name="Klee K."/>
            <person name="Lai H."/>
            <person name="Lang C."/>
            <person name="Lin S."/>
            <person name="Macmil S.L."/>
            <person name="Magdelenat G."/>
            <person name="Matthews L."/>
            <person name="McCorrison J."/>
            <person name="Monaghan E.L."/>
            <person name="Mun J.H."/>
            <person name="Najar F.Z."/>
            <person name="Nicholson C."/>
            <person name="Noirot C."/>
            <person name="O'Bleness M."/>
            <person name="Paule C.R."/>
            <person name="Poulain J."/>
            <person name="Prion F."/>
            <person name="Qin B."/>
            <person name="Qu C."/>
            <person name="Retzel E.F."/>
            <person name="Riddle C."/>
            <person name="Sallet E."/>
            <person name="Samain S."/>
            <person name="Samson N."/>
            <person name="Sanders I."/>
            <person name="Saurat O."/>
            <person name="Scarpelli C."/>
            <person name="Schiex T."/>
            <person name="Segurens B."/>
            <person name="Severin A.J."/>
            <person name="Sherrier D.J."/>
            <person name="Shi R."/>
            <person name="Sims S."/>
            <person name="Singer S.R."/>
            <person name="Sinharoy S."/>
            <person name="Sterck L."/>
            <person name="Viollet A."/>
            <person name="Wang B.B."/>
            <person name="Wang K."/>
            <person name="Wang M."/>
            <person name="Wang X."/>
            <person name="Warfsmann J."/>
            <person name="Weissenbach J."/>
            <person name="White D.D."/>
            <person name="White J.D."/>
            <person name="Wiley G.B."/>
            <person name="Wincker P."/>
            <person name="Xing Y."/>
            <person name="Yang L."/>
            <person name="Yao Z."/>
            <person name="Ying F."/>
            <person name="Zhai J."/>
            <person name="Zhou L."/>
            <person name="Zuber A."/>
            <person name="Denarie J."/>
            <person name="Dixon R.A."/>
            <person name="May G.D."/>
            <person name="Schwartz D.C."/>
            <person name="Rogers J."/>
            <person name="Quetier F."/>
            <person name="Town C.D."/>
            <person name="Roe B.A."/>
        </authorList>
    </citation>
    <scope>NUCLEOTIDE SEQUENCE [LARGE SCALE GENOMIC DNA]</scope>
    <source>
        <strain evidence="1">A17</strain>
        <strain evidence="2 3">cv. Jemalong A17</strain>
    </source>
</reference>